<comment type="similarity">
    <text evidence="2 6">Belongs to the UPF0677 family.</text>
</comment>
<dbReference type="EC" id="2.1.1.-" evidence="6"/>
<dbReference type="GO" id="GO:0032259">
    <property type="term" value="P:methylation"/>
    <property type="evidence" value="ECO:0007669"/>
    <property type="project" value="UniProtKB-KW"/>
</dbReference>
<dbReference type="InterPro" id="IPR011610">
    <property type="entry name" value="SAM_mthyl_Trfase_ML2640-like"/>
</dbReference>
<comment type="caution">
    <text evidence="8">The sequence shown here is derived from an EMBL/GenBank/DDBJ whole genome shotgun (WGS) entry which is preliminary data.</text>
</comment>
<reference evidence="8 9" key="1">
    <citation type="submission" date="2023-04" db="EMBL/GenBank/DDBJ databases">
        <title>Streptomyces chengmaiensis sp. nov. isolated from the stem of mangrove plant in Hainan.</title>
        <authorList>
            <person name="Huang X."/>
            <person name="Zhou S."/>
            <person name="Chu X."/>
            <person name="Xie Y."/>
            <person name="Lin Y."/>
        </authorList>
    </citation>
    <scope>NUCLEOTIDE SEQUENCE [LARGE SCALE GENOMIC DNA]</scope>
    <source>
        <strain evidence="8 9">HNM0663</strain>
    </source>
</reference>
<evidence type="ECO:0000256" key="7">
    <source>
        <dbReference type="SAM" id="MobiDB-lite"/>
    </source>
</evidence>
<evidence type="ECO:0000256" key="4">
    <source>
        <dbReference type="ARBA" id="ARBA00022679"/>
    </source>
</evidence>
<keyword evidence="9" id="KW-1185">Reference proteome</keyword>
<proteinExistence type="inferred from homology"/>
<dbReference type="EMBL" id="JARWBG010000005">
    <property type="protein sequence ID" value="MDH2388400.1"/>
    <property type="molecule type" value="Genomic_DNA"/>
</dbReference>
<keyword evidence="5 6" id="KW-0949">S-adenosyl-L-methionine</keyword>
<evidence type="ECO:0000256" key="5">
    <source>
        <dbReference type="ARBA" id="ARBA00022691"/>
    </source>
</evidence>
<accession>A0ABT6HIH3</accession>
<sequence>MAGVLDAVGRTSLLTAAMRAEETRRPDRLYADPYAETLCGDLGPALLAELQDGTHGSAPGPAAGGGDRNGRHPMPRPLDVNAIRTRYFDDRLLLAARDVPQIVSAASGMDARAYRLHWPPGLRYFEIDRAAVLAYKRDRLADAVPRAEHRAVAADLTSPDWEARLVDAGYDPALPSAWLLEGMLYYLPEEAVCRLLDRIRRITAPGSVLAADLVNAAGLTLPQARGQLDVFARWGCPWQYGADDPEALFAAHGFTAHATQPDELSAAYGRWIAPSPPPAEQEVRRVFLVEGRRG</sequence>
<evidence type="ECO:0000256" key="2">
    <source>
        <dbReference type="ARBA" id="ARBA00008138"/>
    </source>
</evidence>
<dbReference type="NCBIfam" id="TIGR00027">
    <property type="entry name" value="mthyl_TIGR00027"/>
    <property type="match status" value="1"/>
</dbReference>
<keyword evidence="4 8" id="KW-0808">Transferase</keyword>
<dbReference type="InterPro" id="IPR007213">
    <property type="entry name" value="Ppm1/Ppm2/Tcmp"/>
</dbReference>
<organism evidence="8 9">
    <name type="scientific">Streptomyces chengmaiensis</name>
    <dbReference type="NCBI Taxonomy" id="3040919"/>
    <lineage>
        <taxon>Bacteria</taxon>
        <taxon>Bacillati</taxon>
        <taxon>Actinomycetota</taxon>
        <taxon>Actinomycetes</taxon>
        <taxon>Kitasatosporales</taxon>
        <taxon>Streptomycetaceae</taxon>
        <taxon>Streptomyces</taxon>
    </lineage>
</organism>
<evidence type="ECO:0000256" key="3">
    <source>
        <dbReference type="ARBA" id="ARBA00022603"/>
    </source>
</evidence>
<evidence type="ECO:0000313" key="9">
    <source>
        <dbReference type="Proteomes" id="UP001223144"/>
    </source>
</evidence>
<evidence type="ECO:0000256" key="6">
    <source>
        <dbReference type="RuleBase" id="RU362030"/>
    </source>
</evidence>
<feature type="region of interest" description="Disordered" evidence="7">
    <location>
        <begin position="51"/>
        <end position="77"/>
    </location>
</feature>
<dbReference type="InterPro" id="IPR029063">
    <property type="entry name" value="SAM-dependent_MTases_sf"/>
</dbReference>
<dbReference type="Gene3D" id="3.40.50.150">
    <property type="entry name" value="Vaccinia Virus protein VP39"/>
    <property type="match status" value="1"/>
</dbReference>
<comment type="function">
    <text evidence="1 6">Exhibits S-adenosyl-L-methionine-dependent methyltransferase activity.</text>
</comment>
<keyword evidence="3 6" id="KW-0489">Methyltransferase</keyword>
<gene>
    <name evidence="8" type="ORF">QCN29_06295</name>
</gene>
<evidence type="ECO:0000256" key="1">
    <source>
        <dbReference type="ARBA" id="ARBA00003907"/>
    </source>
</evidence>
<dbReference type="GO" id="GO:0008168">
    <property type="term" value="F:methyltransferase activity"/>
    <property type="evidence" value="ECO:0007669"/>
    <property type="project" value="UniProtKB-KW"/>
</dbReference>
<evidence type="ECO:0000313" key="8">
    <source>
        <dbReference type="EMBL" id="MDH2388400.1"/>
    </source>
</evidence>
<name>A0ABT6HIH3_9ACTN</name>
<protein>
    <recommendedName>
        <fullName evidence="6">S-adenosyl-L-methionine-dependent methyltransferase</fullName>
        <ecNumber evidence="6">2.1.1.-</ecNumber>
    </recommendedName>
</protein>
<dbReference type="PANTHER" id="PTHR43619">
    <property type="entry name" value="S-ADENOSYL-L-METHIONINE-DEPENDENT METHYLTRANSFERASE YKTD-RELATED"/>
    <property type="match status" value="1"/>
</dbReference>
<dbReference type="SUPFAM" id="SSF53335">
    <property type="entry name" value="S-adenosyl-L-methionine-dependent methyltransferases"/>
    <property type="match status" value="1"/>
</dbReference>
<dbReference type="Pfam" id="PF04072">
    <property type="entry name" value="LCM"/>
    <property type="match status" value="1"/>
</dbReference>
<dbReference type="Proteomes" id="UP001223144">
    <property type="component" value="Unassembled WGS sequence"/>
</dbReference>
<dbReference type="PANTHER" id="PTHR43619:SF2">
    <property type="entry name" value="S-ADENOSYL-L-METHIONINE-DEPENDENT METHYLTRANSFERASES SUPERFAMILY PROTEIN"/>
    <property type="match status" value="1"/>
</dbReference>